<dbReference type="EMBL" id="NMUH01002161">
    <property type="protein sequence ID" value="MQL98245.1"/>
    <property type="molecule type" value="Genomic_DNA"/>
</dbReference>
<keyword evidence="2" id="KW-0479">Metal-binding</keyword>
<dbReference type="Pfam" id="PF05207">
    <property type="entry name" value="Zn_ribbon_CSL"/>
    <property type="match status" value="1"/>
</dbReference>
<evidence type="ECO:0000259" key="5">
    <source>
        <dbReference type="PROSITE" id="PS50076"/>
    </source>
</evidence>
<sequence>MLHREDSGEESYYDVLGAKEDASHDEIQAHYKAALLNSHPDKVSTKQEFEQTHKRFLKIQKAWEVLGDAVSKGFYDRDLKAERSELLVVADDVKLEEMNLNRSVDVVELVYPCRCGDNFCITSNELKEMGILLLGEQGLKILEANVAPVSNI</sequence>
<evidence type="ECO:0000256" key="2">
    <source>
        <dbReference type="ARBA" id="ARBA00022723"/>
    </source>
</evidence>
<accession>A0A843VQJ0</accession>
<dbReference type="SUPFAM" id="SSF46565">
    <property type="entry name" value="Chaperone J-domain"/>
    <property type="match status" value="1"/>
</dbReference>
<dbReference type="Gene3D" id="3.10.660.10">
    <property type="entry name" value="DPH Zinc finger"/>
    <property type="match status" value="1"/>
</dbReference>
<dbReference type="GO" id="GO:0001671">
    <property type="term" value="F:ATPase activator activity"/>
    <property type="evidence" value="ECO:0007669"/>
    <property type="project" value="TreeGrafter"/>
</dbReference>
<evidence type="ECO:0000256" key="4">
    <source>
        <dbReference type="ARBA" id="ARBA00023004"/>
    </source>
</evidence>
<organism evidence="6 7">
    <name type="scientific">Colocasia esculenta</name>
    <name type="common">Wild taro</name>
    <name type="synonym">Arum esculentum</name>
    <dbReference type="NCBI Taxonomy" id="4460"/>
    <lineage>
        <taxon>Eukaryota</taxon>
        <taxon>Viridiplantae</taxon>
        <taxon>Streptophyta</taxon>
        <taxon>Embryophyta</taxon>
        <taxon>Tracheophyta</taxon>
        <taxon>Spermatophyta</taxon>
        <taxon>Magnoliopsida</taxon>
        <taxon>Liliopsida</taxon>
        <taxon>Araceae</taxon>
        <taxon>Aroideae</taxon>
        <taxon>Colocasieae</taxon>
        <taxon>Colocasia</taxon>
    </lineage>
</organism>
<name>A0A843VQJ0_COLES</name>
<dbReference type="InterPro" id="IPR001623">
    <property type="entry name" value="DnaJ_domain"/>
</dbReference>
<dbReference type="InterPro" id="IPR007872">
    <property type="entry name" value="DPH_MB_dom"/>
</dbReference>
<keyword evidence="7" id="KW-1185">Reference proteome</keyword>
<keyword evidence="4" id="KW-0408">Iron</keyword>
<dbReference type="Pfam" id="PF00226">
    <property type="entry name" value="DnaJ"/>
    <property type="match status" value="1"/>
</dbReference>
<dbReference type="Gene3D" id="1.10.287.110">
    <property type="entry name" value="DnaJ domain"/>
    <property type="match status" value="1"/>
</dbReference>
<dbReference type="SUPFAM" id="SSF144217">
    <property type="entry name" value="CSL zinc finger"/>
    <property type="match status" value="1"/>
</dbReference>
<dbReference type="PROSITE" id="PS50076">
    <property type="entry name" value="DNAJ_2"/>
    <property type="match status" value="1"/>
</dbReference>
<comment type="caution">
    <text evidence="6">The sequence shown here is derived from an EMBL/GenBank/DDBJ whole genome shotgun (WGS) entry which is preliminary data.</text>
</comment>
<dbReference type="InterPro" id="IPR036671">
    <property type="entry name" value="DPH_MB_sf"/>
</dbReference>
<evidence type="ECO:0000313" key="7">
    <source>
        <dbReference type="Proteomes" id="UP000652761"/>
    </source>
</evidence>
<evidence type="ECO:0000256" key="3">
    <source>
        <dbReference type="ARBA" id="ARBA00022833"/>
    </source>
</evidence>
<dbReference type="SMART" id="SM00271">
    <property type="entry name" value="DnaJ"/>
    <property type="match status" value="1"/>
</dbReference>
<dbReference type="PRINTS" id="PR00625">
    <property type="entry name" value="JDOMAIN"/>
</dbReference>
<dbReference type="PANTHER" id="PTHR45255:SF1">
    <property type="entry name" value="DNAJ HOMOLOG SUBFAMILY C MEMBER 24"/>
    <property type="match status" value="1"/>
</dbReference>
<dbReference type="OrthoDB" id="66964at2759"/>
<dbReference type="Proteomes" id="UP000652761">
    <property type="component" value="Unassembled WGS sequence"/>
</dbReference>
<evidence type="ECO:0000256" key="1">
    <source>
        <dbReference type="ARBA" id="ARBA00006169"/>
    </source>
</evidence>
<comment type="similarity">
    <text evidence="1">Belongs to the DPH4 family.</text>
</comment>
<reference evidence="6" key="1">
    <citation type="submission" date="2017-07" db="EMBL/GenBank/DDBJ databases">
        <title>Taro Niue Genome Assembly and Annotation.</title>
        <authorList>
            <person name="Atibalentja N."/>
            <person name="Keating K."/>
            <person name="Fields C.J."/>
        </authorList>
    </citation>
    <scope>NUCLEOTIDE SEQUENCE</scope>
    <source>
        <strain evidence="6">Niue_2</strain>
        <tissue evidence="6">Leaf</tissue>
    </source>
</reference>
<protein>
    <recommendedName>
        <fullName evidence="5">J domain-containing protein</fullName>
    </recommendedName>
</protein>
<evidence type="ECO:0000313" key="6">
    <source>
        <dbReference type="EMBL" id="MQL98245.1"/>
    </source>
</evidence>
<feature type="domain" description="J" evidence="5">
    <location>
        <begin position="11"/>
        <end position="79"/>
    </location>
</feature>
<dbReference type="PANTHER" id="PTHR45255">
    <property type="entry name" value="DNAJ HOMOLOG SUBFAMILY C MEMBER 24"/>
    <property type="match status" value="1"/>
</dbReference>
<dbReference type="GO" id="GO:0008198">
    <property type="term" value="F:ferrous iron binding"/>
    <property type="evidence" value="ECO:0007669"/>
    <property type="project" value="TreeGrafter"/>
</dbReference>
<keyword evidence="3" id="KW-0862">Zinc</keyword>
<proteinExistence type="inferred from homology"/>
<dbReference type="InterPro" id="IPR036869">
    <property type="entry name" value="J_dom_sf"/>
</dbReference>
<gene>
    <name evidence="6" type="ORF">Taro_030951</name>
</gene>
<dbReference type="GO" id="GO:0005783">
    <property type="term" value="C:endoplasmic reticulum"/>
    <property type="evidence" value="ECO:0007669"/>
    <property type="project" value="UniProtKB-ARBA"/>
</dbReference>
<dbReference type="AlphaFoldDB" id="A0A843VQJ0"/>
<dbReference type="CDD" id="cd06257">
    <property type="entry name" value="DnaJ"/>
    <property type="match status" value="1"/>
</dbReference>